<organism evidence="1 2">
    <name type="scientific">Ixodes persulcatus</name>
    <name type="common">Taiga tick</name>
    <dbReference type="NCBI Taxonomy" id="34615"/>
    <lineage>
        <taxon>Eukaryota</taxon>
        <taxon>Metazoa</taxon>
        <taxon>Ecdysozoa</taxon>
        <taxon>Arthropoda</taxon>
        <taxon>Chelicerata</taxon>
        <taxon>Arachnida</taxon>
        <taxon>Acari</taxon>
        <taxon>Parasitiformes</taxon>
        <taxon>Ixodida</taxon>
        <taxon>Ixodoidea</taxon>
        <taxon>Ixodidae</taxon>
        <taxon>Ixodinae</taxon>
        <taxon>Ixodes</taxon>
    </lineage>
</organism>
<comment type="caution">
    <text evidence="1">The sequence shown here is derived from an EMBL/GenBank/DDBJ whole genome shotgun (WGS) entry which is preliminary data.</text>
</comment>
<name>A0AC60QDV6_IXOPE</name>
<dbReference type="Proteomes" id="UP000805193">
    <property type="component" value="Unassembled WGS sequence"/>
</dbReference>
<evidence type="ECO:0000313" key="1">
    <source>
        <dbReference type="EMBL" id="KAG0431033.1"/>
    </source>
</evidence>
<evidence type="ECO:0000313" key="2">
    <source>
        <dbReference type="Proteomes" id="UP000805193"/>
    </source>
</evidence>
<accession>A0AC60QDV6</accession>
<protein>
    <submittedName>
        <fullName evidence="1">Uncharacterized protein</fullName>
    </submittedName>
</protein>
<reference evidence="1 2" key="1">
    <citation type="journal article" date="2020" name="Cell">
        <title>Large-Scale Comparative Analyses of Tick Genomes Elucidate Their Genetic Diversity and Vector Capacities.</title>
        <authorList>
            <consortium name="Tick Genome and Microbiome Consortium (TIGMIC)"/>
            <person name="Jia N."/>
            <person name="Wang J."/>
            <person name="Shi W."/>
            <person name="Du L."/>
            <person name="Sun Y."/>
            <person name="Zhan W."/>
            <person name="Jiang J.F."/>
            <person name="Wang Q."/>
            <person name="Zhang B."/>
            <person name="Ji P."/>
            <person name="Bell-Sakyi L."/>
            <person name="Cui X.M."/>
            <person name="Yuan T.T."/>
            <person name="Jiang B.G."/>
            <person name="Yang W.F."/>
            <person name="Lam T.T."/>
            <person name="Chang Q.C."/>
            <person name="Ding S.J."/>
            <person name="Wang X.J."/>
            <person name="Zhu J.G."/>
            <person name="Ruan X.D."/>
            <person name="Zhao L."/>
            <person name="Wei J.T."/>
            <person name="Ye R.Z."/>
            <person name="Que T.C."/>
            <person name="Du C.H."/>
            <person name="Zhou Y.H."/>
            <person name="Cheng J.X."/>
            <person name="Dai P.F."/>
            <person name="Guo W.B."/>
            <person name="Han X.H."/>
            <person name="Huang E.J."/>
            <person name="Li L.F."/>
            <person name="Wei W."/>
            <person name="Gao Y.C."/>
            <person name="Liu J.Z."/>
            <person name="Shao H.Z."/>
            <person name="Wang X."/>
            <person name="Wang C.C."/>
            <person name="Yang T.C."/>
            <person name="Huo Q.B."/>
            <person name="Li W."/>
            <person name="Chen H.Y."/>
            <person name="Chen S.E."/>
            <person name="Zhou L.G."/>
            <person name="Ni X.B."/>
            <person name="Tian J.H."/>
            <person name="Sheng Y."/>
            <person name="Liu T."/>
            <person name="Pan Y.S."/>
            <person name="Xia L.Y."/>
            <person name="Li J."/>
            <person name="Zhao F."/>
            <person name="Cao W.C."/>
        </authorList>
    </citation>
    <scope>NUCLEOTIDE SEQUENCE [LARGE SCALE GENOMIC DNA]</scope>
    <source>
        <strain evidence="1">Iper-2018</strain>
    </source>
</reference>
<gene>
    <name evidence="1" type="ORF">HPB47_022152</name>
</gene>
<proteinExistence type="predicted"/>
<dbReference type="EMBL" id="JABSTQ010009265">
    <property type="protein sequence ID" value="KAG0431033.1"/>
    <property type="molecule type" value="Genomic_DNA"/>
</dbReference>
<sequence>MILTFLLCQVLEGPMAPTHTKGITTEETTTDTMTLVVKPVIQPEPAVEKPNVPQKGVEGPMAPTHTKGITTEETTTDTMTLVVKPVIQPKPAVEKPNVPQKGEGTDKNLWQSRRSIHSTQLDVRWSSYHMFLPDYPRFTRPDQDKYEVTFLVSRLSTDQCSSMKFHISMVQNTITTVYHQDQVYFLVSSLNTGQRPAPPEPQQRVYYGPLVLPSQREGIQPGHRGRSLESAQDDKHHDDGNVVLNSLFLHADMAARPYRAPDFRDAIFPLVNPDDIISLGQYQMSHVWMITCANALTKAKLAACKELTVKGRKCIVIDPETKDVKLKLLWLPSHIEDRRIVEALEPFGKVISIEREWWRVPGMENLQTMNREVTLALAEGVSSSQIPYLLMVFGCQCLVLVPGRPPLCLRCNKVGHIRRYCRIPRCSQCRRFGHTVEDFVLTYADRLRQGTFQGEEPSTENLMDVSEVVEPTGDISSPVHYEEKLTPAEPPCEAEARLQEPATQGANTIVPVVMVCSGSSTTKEASEDFPPLTLNTTQEKNFEEATPSKEDGQGTTTETSLIHEDPRKNEIKIGTLNRLALPPEVYEISLSGNNLSKIFDTYFYSGPGLHALDLSHNPIDFVAITSFQMFTQLNRLSLSHNRLTSLDEDVFRGLGQLQSLDLSYNRLSSLYPKDFDYLENLNELNLAHNPLLEFNGNAFSKLTSLNKLNIQSTGITSFRTTDFDSLTNLKWLDISGNGFQNVPLKGLHKLSQLRYLDLSRNPIRTIPPYSFYNLTSLRSLILRYMVDLVSVEAHAFGDVASLKIVDFSFSHMLARIDAKAFALNSSDAKIELDEFYARQTALETLSQFLLNWDYVNKVDFGENNWRCDCLLEWMPHIVRRDALDGKLRCGSPKSLEGRLIVKLNPGDFQCLDSVSLDHPSWREVNVAMKVALGLLITITIALAGVILTLLFFRIRAQPHMYRSLKQRLGYAAED</sequence>
<keyword evidence="2" id="KW-1185">Reference proteome</keyword>